<evidence type="ECO:0000313" key="2">
    <source>
        <dbReference type="EMBL" id="KAG5582386.1"/>
    </source>
</evidence>
<proteinExistence type="predicted"/>
<sequence length="146" mass="16777">MEAVGPNGQNVHFSRSKIPGAGKPPILTIFLALTTKRPILKIKRALVLEKPPFYQYLVHEFFGDPELWSQLALTAKTTHFKHQTSPRANKALILLIFGCYNSPSFLLFGITMPFLTKFFMDFTIFIGDPKFRCHFCRILLWTFVEP</sequence>
<gene>
    <name evidence="2" type="ORF">H5410_053013</name>
</gene>
<dbReference type="EMBL" id="JACXVP010000010">
    <property type="protein sequence ID" value="KAG5582386.1"/>
    <property type="molecule type" value="Genomic_DNA"/>
</dbReference>
<keyword evidence="1" id="KW-1133">Transmembrane helix</keyword>
<keyword evidence="1" id="KW-0812">Transmembrane</keyword>
<accession>A0A9J5X360</accession>
<evidence type="ECO:0000313" key="3">
    <source>
        <dbReference type="Proteomes" id="UP000824120"/>
    </source>
</evidence>
<feature type="transmembrane region" description="Helical" evidence="1">
    <location>
        <begin position="91"/>
        <end position="115"/>
    </location>
</feature>
<keyword evidence="1" id="KW-0472">Membrane</keyword>
<keyword evidence="3" id="KW-1185">Reference proteome</keyword>
<organism evidence="2 3">
    <name type="scientific">Solanum commersonii</name>
    <name type="common">Commerson's wild potato</name>
    <name type="synonym">Commerson's nightshade</name>
    <dbReference type="NCBI Taxonomy" id="4109"/>
    <lineage>
        <taxon>Eukaryota</taxon>
        <taxon>Viridiplantae</taxon>
        <taxon>Streptophyta</taxon>
        <taxon>Embryophyta</taxon>
        <taxon>Tracheophyta</taxon>
        <taxon>Spermatophyta</taxon>
        <taxon>Magnoliopsida</taxon>
        <taxon>eudicotyledons</taxon>
        <taxon>Gunneridae</taxon>
        <taxon>Pentapetalae</taxon>
        <taxon>asterids</taxon>
        <taxon>lamiids</taxon>
        <taxon>Solanales</taxon>
        <taxon>Solanaceae</taxon>
        <taxon>Solanoideae</taxon>
        <taxon>Solaneae</taxon>
        <taxon>Solanum</taxon>
    </lineage>
</organism>
<evidence type="ECO:0000256" key="1">
    <source>
        <dbReference type="SAM" id="Phobius"/>
    </source>
</evidence>
<dbReference type="AlphaFoldDB" id="A0A9J5X360"/>
<comment type="caution">
    <text evidence="2">The sequence shown here is derived from an EMBL/GenBank/DDBJ whole genome shotgun (WGS) entry which is preliminary data.</text>
</comment>
<reference evidence="2 3" key="1">
    <citation type="submission" date="2020-09" db="EMBL/GenBank/DDBJ databases">
        <title>De no assembly of potato wild relative species, Solanum commersonii.</title>
        <authorList>
            <person name="Cho K."/>
        </authorList>
    </citation>
    <scope>NUCLEOTIDE SEQUENCE [LARGE SCALE GENOMIC DNA]</scope>
    <source>
        <strain evidence="2">LZ3.2</strain>
        <tissue evidence="2">Leaf</tissue>
    </source>
</reference>
<protein>
    <submittedName>
        <fullName evidence="2">Uncharacterized protein</fullName>
    </submittedName>
</protein>
<name>A0A9J5X360_SOLCO</name>
<dbReference type="Proteomes" id="UP000824120">
    <property type="component" value="Chromosome 10"/>
</dbReference>